<evidence type="ECO:0000256" key="3">
    <source>
        <dbReference type="ARBA" id="ARBA00022692"/>
    </source>
</evidence>
<dbReference type="GO" id="GO:0005886">
    <property type="term" value="C:plasma membrane"/>
    <property type="evidence" value="ECO:0007669"/>
    <property type="project" value="UniProtKB-SubCell"/>
</dbReference>
<keyword evidence="3 6" id="KW-0812">Transmembrane</keyword>
<dbReference type="Proteomes" id="UP000218069">
    <property type="component" value="Unassembled WGS sequence"/>
</dbReference>
<organism evidence="7 8">
    <name type="scientific">Polynucleobacter meluiroseus</name>
    <dbReference type="NCBI Taxonomy" id="1938814"/>
    <lineage>
        <taxon>Bacteria</taxon>
        <taxon>Pseudomonadati</taxon>
        <taxon>Pseudomonadota</taxon>
        <taxon>Betaproteobacteria</taxon>
        <taxon>Burkholderiales</taxon>
        <taxon>Burkholderiaceae</taxon>
        <taxon>Polynucleobacter</taxon>
    </lineage>
</organism>
<dbReference type="GO" id="GO:0022857">
    <property type="term" value="F:transmembrane transporter activity"/>
    <property type="evidence" value="ECO:0007669"/>
    <property type="project" value="InterPro"/>
</dbReference>
<keyword evidence="5 6" id="KW-0472">Membrane</keyword>
<dbReference type="Gene3D" id="1.20.1740.10">
    <property type="entry name" value="Amino acid/polyamine transporter I"/>
    <property type="match status" value="1"/>
</dbReference>
<feature type="transmembrane region" description="Helical" evidence="6">
    <location>
        <begin position="160"/>
        <end position="178"/>
    </location>
</feature>
<evidence type="ECO:0000313" key="8">
    <source>
        <dbReference type="Proteomes" id="UP000218069"/>
    </source>
</evidence>
<dbReference type="OrthoDB" id="9804700at2"/>
<feature type="transmembrane region" description="Helical" evidence="6">
    <location>
        <begin position="49"/>
        <end position="67"/>
    </location>
</feature>
<feature type="transmembrane region" description="Helical" evidence="6">
    <location>
        <begin position="327"/>
        <end position="346"/>
    </location>
</feature>
<dbReference type="RefSeq" id="WP_133092097.1">
    <property type="nucleotide sequence ID" value="NZ_OANS01000004.1"/>
</dbReference>
<feature type="transmembrane region" description="Helical" evidence="6">
    <location>
        <begin position="229"/>
        <end position="257"/>
    </location>
</feature>
<feature type="transmembrane region" description="Helical" evidence="6">
    <location>
        <begin position="131"/>
        <end position="154"/>
    </location>
</feature>
<evidence type="ECO:0000256" key="1">
    <source>
        <dbReference type="ARBA" id="ARBA00004651"/>
    </source>
</evidence>
<reference evidence="8" key="1">
    <citation type="submission" date="2017-08" db="EMBL/GenBank/DDBJ databases">
        <authorList>
            <person name="Varghese N."/>
            <person name="Submissions S."/>
        </authorList>
    </citation>
    <scope>NUCLEOTIDE SEQUENCE [LARGE SCALE GENOMIC DNA]</scope>
    <source>
        <strain evidence="8">AP-Melu-1000-B4</strain>
    </source>
</reference>
<keyword evidence="2" id="KW-1003">Cell membrane</keyword>
<proteinExistence type="predicted"/>
<dbReference type="InterPro" id="IPR002293">
    <property type="entry name" value="AA/rel_permease1"/>
</dbReference>
<protein>
    <submittedName>
        <fullName evidence="7">Amino acid:proton symporter, ABT family</fullName>
    </submittedName>
</protein>
<evidence type="ECO:0000256" key="2">
    <source>
        <dbReference type="ARBA" id="ARBA00022475"/>
    </source>
</evidence>
<keyword evidence="4 6" id="KW-1133">Transmembrane helix</keyword>
<evidence type="ECO:0000256" key="5">
    <source>
        <dbReference type="ARBA" id="ARBA00023136"/>
    </source>
</evidence>
<name>A0A240E463_9BURK</name>
<comment type="subcellular location">
    <subcellularLocation>
        <location evidence="1">Cell membrane</location>
        <topology evidence="1">Multi-pass membrane protein</topology>
    </subcellularLocation>
</comment>
<dbReference type="PIRSF" id="PIRSF006060">
    <property type="entry name" value="AA_transporter"/>
    <property type="match status" value="1"/>
</dbReference>
<feature type="transmembrane region" description="Helical" evidence="6">
    <location>
        <begin position="12"/>
        <end position="37"/>
    </location>
</feature>
<feature type="transmembrane region" description="Helical" evidence="6">
    <location>
        <begin position="277"/>
        <end position="306"/>
    </location>
</feature>
<accession>A0A240E463</accession>
<sequence>MKSTLLKQEHKLASDISLFSATALGIGGMMGAGLFSLLGLASTHAGTHIPLAFLIGAFAASFSVYSYAKLGATFPSSGGAATFTVMGFGPGLISGGLNLFQYIAYLIAAALYAAGFVEYTNTLFGGNLSPVLLKMITVAVIVICSLINLLGTSLVGKAEMVSIGIVVLSLMVFSALGIEHASIMNFAMRGGSVEGIAVAAGILYINFQGFGVVTNSSSAMKSPCKELPLAMFSALIIVTIAYFVVSTAVILLMPLISIQAHSGHVLAVAAEIVAGQFGFFVISVCALLACAAALNATIFAASNIAADMADKRDISSALAHDVLKNKLRALTVSTIGVIVLTLIFPLNDIGQMASLAFLLVYAVISYGHIRIHQQTGAKPIILWCAIVINLTLFATLMISTIQTAPASAIALLVALLASFGIEAFSRFTSLTGNKPKPQNG</sequence>
<feature type="transmembrane region" description="Helical" evidence="6">
    <location>
        <begin position="404"/>
        <end position="424"/>
    </location>
</feature>
<evidence type="ECO:0000256" key="4">
    <source>
        <dbReference type="ARBA" id="ARBA00022989"/>
    </source>
</evidence>
<feature type="transmembrane region" description="Helical" evidence="6">
    <location>
        <begin position="352"/>
        <end position="369"/>
    </location>
</feature>
<dbReference type="AlphaFoldDB" id="A0A240E463"/>
<feature type="transmembrane region" description="Helical" evidence="6">
    <location>
        <begin position="99"/>
        <end position="119"/>
    </location>
</feature>
<gene>
    <name evidence="7" type="ORF">SAMN06295945_1692</name>
</gene>
<evidence type="ECO:0000256" key="6">
    <source>
        <dbReference type="SAM" id="Phobius"/>
    </source>
</evidence>
<dbReference type="PANTHER" id="PTHR42770:SF11">
    <property type="entry name" value="INNER MEMBRANE TRANSPORT PROTEIN YBAT"/>
    <property type="match status" value="1"/>
</dbReference>
<dbReference type="EMBL" id="OANS01000004">
    <property type="protein sequence ID" value="SNX29321.1"/>
    <property type="molecule type" value="Genomic_DNA"/>
</dbReference>
<dbReference type="Pfam" id="PF13520">
    <property type="entry name" value="AA_permease_2"/>
    <property type="match status" value="1"/>
</dbReference>
<dbReference type="PANTHER" id="PTHR42770">
    <property type="entry name" value="AMINO ACID TRANSPORTER-RELATED"/>
    <property type="match status" value="1"/>
</dbReference>
<dbReference type="InterPro" id="IPR050367">
    <property type="entry name" value="APC_superfamily"/>
</dbReference>
<feature type="transmembrane region" description="Helical" evidence="6">
    <location>
        <begin position="74"/>
        <end position="93"/>
    </location>
</feature>
<evidence type="ECO:0000313" key="7">
    <source>
        <dbReference type="EMBL" id="SNX29321.1"/>
    </source>
</evidence>
<feature type="transmembrane region" description="Helical" evidence="6">
    <location>
        <begin position="381"/>
        <end position="398"/>
    </location>
</feature>
<keyword evidence="8" id="KW-1185">Reference proteome</keyword>